<keyword evidence="3" id="KW-1185">Reference proteome</keyword>
<reference evidence="2 3" key="1">
    <citation type="submission" date="2019-01" db="EMBL/GenBank/DDBJ databases">
        <authorList>
            <person name="Chen W.-M."/>
        </authorList>
    </citation>
    <scope>NUCLEOTIDE SEQUENCE [LARGE SCALE GENOMIC DNA]</scope>
    <source>
        <strain evidence="2 3">KYPC3</strain>
    </source>
</reference>
<dbReference type="RefSeq" id="WP_127698166.1">
    <property type="nucleotide sequence ID" value="NZ_SACS01000004.1"/>
</dbReference>
<name>A0A437R1F0_9GAMM</name>
<gene>
    <name evidence="2" type="ORF">EOE67_06195</name>
</gene>
<organism evidence="2 3">
    <name type="scientific">Rheinheimera riviphila</name>
    <dbReference type="NCBI Taxonomy" id="1834037"/>
    <lineage>
        <taxon>Bacteria</taxon>
        <taxon>Pseudomonadati</taxon>
        <taxon>Pseudomonadota</taxon>
        <taxon>Gammaproteobacteria</taxon>
        <taxon>Chromatiales</taxon>
        <taxon>Chromatiaceae</taxon>
        <taxon>Rheinheimera</taxon>
    </lineage>
</organism>
<protein>
    <submittedName>
        <fullName evidence="2">Uncharacterized protein</fullName>
    </submittedName>
</protein>
<sequence>MSVAVSQDLARSQNVAEVFSGRQARAIRPNTSATEKPQLPEIPQGSGIKSSAAAMSLLDESQNSTASTGYDQPAPQYQKALDAYQSFASQEKREQIQQYFSVDLFA</sequence>
<evidence type="ECO:0000256" key="1">
    <source>
        <dbReference type="SAM" id="MobiDB-lite"/>
    </source>
</evidence>
<evidence type="ECO:0000313" key="2">
    <source>
        <dbReference type="EMBL" id="RVU40629.1"/>
    </source>
</evidence>
<dbReference type="EMBL" id="SACS01000004">
    <property type="protein sequence ID" value="RVU40629.1"/>
    <property type="molecule type" value="Genomic_DNA"/>
</dbReference>
<dbReference type="OrthoDB" id="5769541at2"/>
<dbReference type="AlphaFoldDB" id="A0A437R1F0"/>
<accession>A0A437R1F0</accession>
<dbReference type="Proteomes" id="UP000283077">
    <property type="component" value="Unassembled WGS sequence"/>
</dbReference>
<proteinExistence type="predicted"/>
<comment type="caution">
    <text evidence="2">The sequence shown here is derived from an EMBL/GenBank/DDBJ whole genome shotgun (WGS) entry which is preliminary data.</text>
</comment>
<feature type="region of interest" description="Disordered" evidence="1">
    <location>
        <begin position="21"/>
        <end position="46"/>
    </location>
</feature>
<evidence type="ECO:0000313" key="3">
    <source>
        <dbReference type="Proteomes" id="UP000283077"/>
    </source>
</evidence>